<evidence type="ECO:0000313" key="10">
    <source>
        <dbReference type="EMBL" id="PVH18915.1"/>
    </source>
</evidence>
<name>A0A2V1AMA8_9ASCO</name>
<dbReference type="SUPFAM" id="SSF57701">
    <property type="entry name" value="Zn2/Cys6 DNA-binding domain"/>
    <property type="match status" value="1"/>
</dbReference>
<keyword evidence="5" id="KW-0805">Transcription regulation</keyword>
<dbReference type="CDD" id="cd00067">
    <property type="entry name" value="GAL4"/>
    <property type="match status" value="1"/>
</dbReference>
<keyword evidence="8" id="KW-0539">Nucleus</keyword>
<dbReference type="PANTHER" id="PTHR31668:SF18">
    <property type="entry name" value="MALTOSE FERMENTATION REGULATORY PROTEIN MAL13-RELATED"/>
    <property type="match status" value="1"/>
</dbReference>
<dbReference type="OrthoDB" id="2534600at2759"/>
<dbReference type="RefSeq" id="XP_025339855.1">
    <property type="nucleotide sequence ID" value="XM_025484924.1"/>
</dbReference>
<dbReference type="STRING" id="45357.A0A2V1AMA8"/>
<comment type="similarity">
    <text evidence="2">Belongs to the MAL13 family.</text>
</comment>
<feature type="domain" description="Zn(2)-C6 fungal-type" evidence="9">
    <location>
        <begin position="43"/>
        <end position="72"/>
    </location>
</feature>
<dbReference type="AlphaFoldDB" id="A0A2V1AMA8"/>
<dbReference type="Gene3D" id="4.10.240.10">
    <property type="entry name" value="Zn(2)-C6 fungal-type DNA-binding domain"/>
    <property type="match status" value="1"/>
</dbReference>
<evidence type="ECO:0000256" key="2">
    <source>
        <dbReference type="ARBA" id="ARBA00009382"/>
    </source>
</evidence>
<comment type="caution">
    <text evidence="10">The sequence shown here is derived from an EMBL/GenBank/DDBJ whole genome shotgun (WGS) entry which is preliminary data.</text>
</comment>
<reference evidence="10 11" key="1">
    <citation type="submission" date="2017-12" db="EMBL/GenBank/DDBJ databases">
        <title>Genome Sequence of a Multidrug-Resistant Candida haemulonii Isolate from a Patient with Chronic Leg Ulcers in Israel.</title>
        <authorList>
            <person name="Chow N.A."/>
            <person name="Gade L."/>
            <person name="Batra D."/>
            <person name="Rowe L.A."/>
            <person name="Ben-Ami R."/>
            <person name="Loparev V.N."/>
            <person name="Litvintseva A.P."/>
        </authorList>
    </citation>
    <scope>NUCLEOTIDE SEQUENCE [LARGE SCALE GENOMIC DNA]</scope>
    <source>
        <strain evidence="10 11">B11899</strain>
    </source>
</reference>
<dbReference type="Proteomes" id="UP000244309">
    <property type="component" value="Unassembled WGS sequence"/>
</dbReference>
<dbReference type="InterPro" id="IPR036864">
    <property type="entry name" value="Zn2-C6_fun-type_DNA-bd_sf"/>
</dbReference>
<dbReference type="VEuPathDB" id="FungiDB:CXQ85_001207"/>
<keyword evidence="6" id="KW-0238">DNA-binding</keyword>
<dbReference type="PANTHER" id="PTHR31668">
    <property type="entry name" value="GLUCOSE TRANSPORT TRANSCRIPTION REGULATOR RGT1-RELATED-RELATED"/>
    <property type="match status" value="1"/>
</dbReference>
<evidence type="ECO:0000256" key="8">
    <source>
        <dbReference type="ARBA" id="ARBA00023242"/>
    </source>
</evidence>
<gene>
    <name evidence="10" type="ORF">CXQ85_001207</name>
</gene>
<keyword evidence="4" id="KW-0862">Zinc</keyword>
<dbReference type="GO" id="GO:0008270">
    <property type="term" value="F:zinc ion binding"/>
    <property type="evidence" value="ECO:0007669"/>
    <property type="project" value="InterPro"/>
</dbReference>
<dbReference type="GeneID" id="37006538"/>
<dbReference type="Pfam" id="PF00172">
    <property type="entry name" value="Zn_clus"/>
    <property type="match status" value="1"/>
</dbReference>
<evidence type="ECO:0000313" key="11">
    <source>
        <dbReference type="Proteomes" id="UP000244309"/>
    </source>
</evidence>
<comment type="subcellular location">
    <subcellularLocation>
        <location evidence="1">Nucleus</location>
    </subcellularLocation>
</comment>
<dbReference type="PROSITE" id="PS00463">
    <property type="entry name" value="ZN2_CY6_FUNGAL_1"/>
    <property type="match status" value="1"/>
</dbReference>
<evidence type="ECO:0000256" key="5">
    <source>
        <dbReference type="ARBA" id="ARBA00023015"/>
    </source>
</evidence>
<sequence length="527" mass="58106">MSTNLYFAYSIKKEYKSPPLALNGSSSSSVSDSGKERKKYLRACDACAIRKTKCEETRPCRNCRNNGLECTELRERKKMGPKKLRKSTMESIQSLEKSAKESGSDVPVLAATADLLADTPTLELTARALVPLTVSSSSLCLPEMLIYLRNSAPHKPDTLETQASDAALASLALLLLAALSATEMTCGAEIDTHIQLMVDHVASVYADVSRRSFLSSDQTTTSATHYNLALAELHMYGYFMFKGSAFCVRQLVHLRGAISHYQLISMSSDSDISGLSELRRTLYSAERSACLFSTEEVFKSTCLISSGPSSPFYSDPSLKKLVLDCGHDIFKVLEEHGVFTRSTSLPNLFLWRYVTFQSQTGVYGSIKMNAQDVSSSKCQQAGSPAPQSSFVQLLVTFISFKVLLLYSGEYTQTTVSNELLEFISRANAALSVAKTDPLFPIYLTVFSLVPHFLDLLRCYFESVNNSPPPEAHERLKEYTLLILPLCNKNAFMGVAKLDPVLSDWFARESGDFWVEPSTSASPCVVSN</sequence>
<dbReference type="GO" id="GO:0005634">
    <property type="term" value="C:nucleus"/>
    <property type="evidence" value="ECO:0007669"/>
    <property type="project" value="UniProtKB-SubCell"/>
</dbReference>
<keyword evidence="11" id="KW-1185">Reference proteome</keyword>
<dbReference type="InterPro" id="IPR001138">
    <property type="entry name" value="Zn2Cys6_DnaBD"/>
</dbReference>
<evidence type="ECO:0000256" key="3">
    <source>
        <dbReference type="ARBA" id="ARBA00022723"/>
    </source>
</evidence>
<evidence type="ECO:0000256" key="7">
    <source>
        <dbReference type="ARBA" id="ARBA00023163"/>
    </source>
</evidence>
<protein>
    <recommendedName>
        <fullName evidence="9">Zn(2)-C6 fungal-type domain-containing protein</fullName>
    </recommendedName>
</protein>
<evidence type="ECO:0000256" key="4">
    <source>
        <dbReference type="ARBA" id="ARBA00022833"/>
    </source>
</evidence>
<organism evidence="10 11">
    <name type="scientific">Candidozyma haemuli</name>
    <dbReference type="NCBI Taxonomy" id="45357"/>
    <lineage>
        <taxon>Eukaryota</taxon>
        <taxon>Fungi</taxon>
        <taxon>Dikarya</taxon>
        <taxon>Ascomycota</taxon>
        <taxon>Saccharomycotina</taxon>
        <taxon>Pichiomycetes</taxon>
        <taxon>Metschnikowiaceae</taxon>
        <taxon>Candidozyma</taxon>
    </lineage>
</organism>
<keyword evidence="7" id="KW-0804">Transcription</keyword>
<dbReference type="SMART" id="SM00066">
    <property type="entry name" value="GAL4"/>
    <property type="match status" value="1"/>
</dbReference>
<proteinExistence type="inferred from homology"/>
<evidence type="ECO:0000259" key="9">
    <source>
        <dbReference type="PROSITE" id="PS50048"/>
    </source>
</evidence>
<evidence type="ECO:0000256" key="1">
    <source>
        <dbReference type="ARBA" id="ARBA00004123"/>
    </source>
</evidence>
<dbReference type="PROSITE" id="PS50048">
    <property type="entry name" value="ZN2_CY6_FUNGAL_2"/>
    <property type="match status" value="1"/>
</dbReference>
<dbReference type="GO" id="GO:0003677">
    <property type="term" value="F:DNA binding"/>
    <property type="evidence" value="ECO:0007669"/>
    <property type="project" value="UniProtKB-KW"/>
</dbReference>
<dbReference type="InterPro" id="IPR050797">
    <property type="entry name" value="Carb_Metab_Trans_Reg"/>
</dbReference>
<dbReference type="GO" id="GO:0000981">
    <property type="term" value="F:DNA-binding transcription factor activity, RNA polymerase II-specific"/>
    <property type="evidence" value="ECO:0007669"/>
    <property type="project" value="InterPro"/>
</dbReference>
<evidence type="ECO:0000256" key="6">
    <source>
        <dbReference type="ARBA" id="ARBA00023125"/>
    </source>
</evidence>
<accession>A0A2V1AMA8</accession>
<keyword evidence="3" id="KW-0479">Metal-binding</keyword>
<dbReference type="EMBL" id="PKFO01000001">
    <property type="protein sequence ID" value="PVH18915.1"/>
    <property type="molecule type" value="Genomic_DNA"/>
</dbReference>